<comment type="caution">
    <text evidence="11">The sequence shown here is derived from an EMBL/GenBank/DDBJ whole genome shotgun (WGS) entry which is preliminary data.</text>
</comment>
<keyword evidence="5 7" id="KW-1133">Transmembrane helix</keyword>
<dbReference type="InterPro" id="IPR023408">
    <property type="entry name" value="MscS_beta-dom_sf"/>
</dbReference>
<dbReference type="SUPFAM" id="SSF82861">
    <property type="entry name" value="Mechanosensitive channel protein MscS (YggB), transmembrane region"/>
    <property type="match status" value="1"/>
</dbReference>
<dbReference type="FunFam" id="2.30.30.60:FF:000001">
    <property type="entry name" value="MscS Mechanosensitive ion channel"/>
    <property type="match status" value="1"/>
</dbReference>
<keyword evidence="4 7" id="KW-0812">Transmembrane</keyword>
<keyword evidence="3" id="KW-1003">Cell membrane</keyword>
<evidence type="ECO:0000256" key="5">
    <source>
        <dbReference type="ARBA" id="ARBA00022989"/>
    </source>
</evidence>
<name>A0A927RE20_9ACTN</name>
<dbReference type="InterPro" id="IPR045276">
    <property type="entry name" value="YbiO_bact"/>
</dbReference>
<evidence type="ECO:0000313" key="11">
    <source>
        <dbReference type="EMBL" id="MBE1608730.1"/>
    </source>
</evidence>
<reference evidence="11" key="1">
    <citation type="submission" date="2020-10" db="EMBL/GenBank/DDBJ databases">
        <title>Sequencing the genomes of 1000 actinobacteria strains.</title>
        <authorList>
            <person name="Klenk H.-P."/>
        </authorList>
    </citation>
    <scope>NUCLEOTIDE SEQUENCE</scope>
    <source>
        <strain evidence="11">DSM 45354</strain>
    </source>
</reference>
<evidence type="ECO:0000256" key="7">
    <source>
        <dbReference type="SAM" id="Phobius"/>
    </source>
</evidence>
<feature type="transmembrane region" description="Helical" evidence="7">
    <location>
        <begin position="109"/>
        <end position="132"/>
    </location>
</feature>
<keyword evidence="12" id="KW-1185">Reference proteome</keyword>
<comment type="subcellular location">
    <subcellularLocation>
        <location evidence="1">Cell membrane</location>
        <topology evidence="1">Multi-pass membrane protein</topology>
    </subcellularLocation>
</comment>
<dbReference type="InterPro" id="IPR049142">
    <property type="entry name" value="MS_channel_1st"/>
</dbReference>
<organism evidence="11 12">
    <name type="scientific">Actinopolymorpha pittospori</name>
    <dbReference type="NCBI Taxonomy" id="648752"/>
    <lineage>
        <taxon>Bacteria</taxon>
        <taxon>Bacillati</taxon>
        <taxon>Actinomycetota</taxon>
        <taxon>Actinomycetes</taxon>
        <taxon>Propionibacteriales</taxon>
        <taxon>Actinopolymorphaceae</taxon>
        <taxon>Actinopolymorpha</taxon>
    </lineage>
</organism>
<dbReference type="Gene3D" id="1.10.287.1260">
    <property type="match status" value="1"/>
</dbReference>
<feature type="domain" description="Mechanosensitive ion channel transmembrane helices 2/3" evidence="10">
    <location>
        <begin position="89"/>
        <end position="129"/>
    </location>
</feature>
<dbReference type="RefSeq" id="WP_192752449.1">
    <property type="nucleotide sequence ID" value="NZ_BAABJL010000172.1"/>
</dbReference>
<evidence type="ECO:0000256" key="4">
    <source>
        <dbReference type="ARBA" id="ARBA00022692"/>
    </source>
</evidence>
<accession>A0A927RE20</accession>
<feature type="transmembrane region" description="Helical" evidence="7">
    <location>
        <begin position="20"/>
        <end position="38"/>
    </location>
</feature>
<dbReference type="InterPro" id="IPR010920">
    <property type="entry name" value="LSM_dom_sf"/>
</dbReference>
<evidence type="ECO:0000259" key="8">
    <source>
        <dbReference type="Pfam" id="PF00924"/>
    </source>
</evidence>
<dbReference type="Pfam" id="PF00924">
    <property type="entry name" value="MS_channel_2nd"/>
    <property type="match status" value="1"/>
</dbReference>
<feature type="domain" description="Mechanosensitive ion channel MscS C-terminal" evidence="9">
    <location>
        <begin position="201"/>
        <end position="287"/>
    </location>
</feature>
<evidence type="ECO:0000259" key="9">
    <source>
        <dbReference type="Pfam" id="PF21082"/>
    </source>
</evidence>
<dbReference type="Gene3D" id="2.30.30.60">
    <property type="match status" value="1"/>
</dbReference>
<dbReference type="EMBL" id="JADBEM010000001">
    <property type="protein sequence ID" value="MBE1608730.1"/>
    <property type="molecule type" value="Genomic_DNA"/>
</dbReference>
<dbReference type="Proteomes" id="UP000638648">
    <property type="component" value="Unassembled WGS sequence"/>
</dbReference>
<proteinExistence type="inferred from homology"/>
<dbReference type="PANTHER" id="PTHR30460:SF0">
    <property type="entry name" value="MODERATE CONDUCTANCE MECHANOSENSITIVE CHANNEL YBIO"/>
    <property type="match status" value="1"/>
</dbReference>
<dbReference type="SUPFAM" id="SSF50182">
    <property type="entry name" value="Sm-like ribonucleoproteins"/>
    <property type="match status" value="1"/>
</dbReference>
<dbReference type="AlphaFoldDB" id="A0A927RE20"/>
<dbReference type="InterPro" id="IPR011066">
    <property type="entry name" value="MscS_channel_C_sf"/>
</dbReference>
<dbReference type="Pfam" id="PF21088">
    <property type="entry name" value="MS_channel_1st"/>
    <property type="match status" value="1"/>
</dbReference>
<comment type="similarity">
    <text evidence="2">Belongs to the MscS (TC 1.A.23) family.</text>
</comment>
<dbReference type="SUPFAM" id="SSF82689">
    <property type="entry name" value="Mechanosensitive channel protein MscS (YggB), C-terminal domain"/>
    <property type="match status" value="1"/>
</dbReference>
<evidence type="ECO:0000256" key="3">
    <source>
        <dbReference type="ARBA" id="ARBA00022475"/>
    </source>
</evidence>
<protein>
    <submittedName>
        <fullName evidence="11">Small conductance mechanosensitive channel</fullName>
    </submittedName>
</protein>
<dbReference type="InterPro" id="IPR006685">
    <property type="entry name" value="MscS_channel_2nd"/>
</dbReference>
<dbReference type="GO" id="GO:0005886">
    <property type="term" value="C:plasma membrane"/>
    <property type="evidence" value="ECO:0007669"/>
    <property type="project" value="UniProtKB-SubCell"/>
</dbReference>
<feature type="transmembrane region" description="Helical" evidence="7">
    <location>
        <begin position="84"/>
        <end position="103"/>
    </location>
</feature>
<evidence type="ECO:0000259" key="10">
    <source>
        <dbReference type="Pfam" id="PF21088"/>
    </source>
</evidence>
<dbReference type="InterPro" id="IPR049278">
    <property type="entry name" value="MS_channel_C"/>
</dbReference>
<dbReference type="InterPro" id="IPR011014">
    <property type="entry name" value="MscS_channel_TM-2"/>
</dbReference>
<evidence type="ECO:0000256" key="2">
    <source>
        <dbReference type="ARBA" id="ARBA00008017"/>
    </source>
</evidence>
<evidence type="ECO:0000256" key="1">
    <source>
        <dbReference type="ARBA" id="ARBA00004651"/>
    </source>
</evidence>
<dbReference type="Gene3D" id="3.30.70.100">
    <property type="match status" value="1"/>
</dbReference>
<evidence type="ECO:0000256" key="6">
    <source>
        <dbReference type="ARBA" id="ARBA00023136"/>
    </source>
</evidence>
<keyword evidence="6 7" id="KW-0472">Membrane</keyword>
<gene>
    <name evidence="11" type="ORF">HEB94_005578</name>
</gene>
<dbReference type="GO" id="GO:0008381">
    <property type="term" value="F:mechanosensitive monoatomic ion channel activity"/>
    <property type="evidence" value="ECO:0007669"/>
    <property type="project" value="InterPro"/>
</dbReference>
<feature type="domain" description="Mechanosensitive ion channel MscS" evidence="8">
    <location>
        <begin position="130"/>
        <end position="189"/>
    </location>
</feature>
<evidence type="ECO:0000313" key="12">
    <source>
        <dbReference type="Proteomes" id="UP000638648"/>
    </source>
</evidence>
<dbReference type="PANTHER" id="PTHR30460">
    <property type="entry name" value="MODERATE CONDUCTANCE MECHANOSENSITIVE CHANNEL YBIO"/>
    <property type="match status" value="1"/>
</dbReference>
<sequence length="307" mass="33373">MPFALTWNEFTAYADTPARVAFLIVLGVALRAVLNRLVDRLVIKTAGLEPPRHFFGSERAAQLIGNNGTLYHERRSQRAHALGSLFKSITTVVIASMVTLTALNQLGFQLAPVLASAGVVGVALGFGAQNLVKDFLAGVFMLLEDQYGVGDVIDMGQASGTVEGVGLRVTRLRDGDGVLWHVRNGEVLRVGNKSQGWSSLVLDVSVAYDEDVAQVEQLVNQVGRELAEDENWRDQILETPQVVGIEEVNGSSLTLRVIGKCRPNQHFGVQREFRLRLKELFDARNIRVPTPVWPGQPGQSGAAPGTP</sequence>
<dbReference type="Pfam" id="PF21082">
    <property type="entry name" value="MS_channel_3rd"/>
    <property type="match status" value="1"/>
</dbReference>